<accession>A0A8J3J1K9</accession>
<proteinExistence type="predicted"/>
<sequence length="66" mass="7174">MVAPVRLARWFEPVTGELRLGPHQVEGNATGEVAACEPPRTPWAYEPVCTANSSQEQRGSRQPGEA</sequence>
<dbReference type="Proteomes" id="UP000612808">
    <property type="component" value="Unassembled WGS sequence"/>
</dbReference>
<name>A0A8J3J1K9_9ACTN</name>
<gene>
    <name evidence="1" type="ORF">Aru02nite_49850</name>
</gene>
<dbReference type="EMBL" id="BOMB01000029">
    <property type="protein sequence ID" value="GID14096.1"/>
    <property type="molecule type" value="Genomic_DNA"/>
</dbReference>
<dbReference type="RefSeq" id="WP_203661741.1">
    <property type="nucleotide sequence ID" value="NZ_BAAAZM010000001.1"/>
</dbReference>
<evidence type="ECO:0000313" key="1">
    <source>
        <dbReference type="EMBL" id="GID14096.1"/>
    </source>
</evidence>
<comment type="caution">
    <text evidence="1">The sequence shown here is derived from an EMBL/GenBank/DDBJ whole genome shotgun (WGS) entry which is preliminary data.</text>
</comment>
<reference evidence="1" key="1">
    <citation type="submission" date="2021-01" db="EMBL/GenBank/DDBJ databases">
        <title>Whole genome shotgun sequence of Actinocatenispora rupis NBRC 107355.</title>
        <authorList>
            <person name="Komaki H."/>
            <person name="Tamura T."/>
        </authorList>
    </citation>
    <scope>NUCLEOTIDE SEQUENCE</scope>
    <source>
        <strain evidence="1">NBRC 107355</strain>
    </source>
</reference>
<protein>
    <submittedName>
        <fullName evidence="1">Uncharacterized protein</fullName>
    </submittedName>
</protein>
<keyword evidence="2" id="KW-1185">Reference proteome</keyword>
<dbReference type="AlphaFoldDB" id="A0A8J3J1K9"/>
<organism evidence="1 2">
    <name type="scientific">Actinocatenispora rupis</name>
    <dbReference type="NCBI Taxonomy" id="519421"/>
    <lineage>
        <taxon>Bacteria</taxon>
        <taxon>Bacillati</taxon>
        <taxon>Actinomycetota</taxon>
        <taxon>Actinomycetes</taxon>
        <taxon>Micromonosporales</taxon>
        <taxon>Micromonosporaceae</taxon>
        <taxon>Actinocatenispora</taxon>
    </lineage>
</organism>
<evidence type="ECO:0000313" key="2">
    <source>
        <dbReference type="Proteomes" id="UP000612808"/>
    </source>
</evidence>